<dbReference type="OrthoDB" id="360390at2759"/>
<evidence type="ECO:0000259" key="1">
    <source>
        <dbReference type="PROSITE" id="PS51186"/>
    </source>
</evidence>
<reference evidence="2 3" key="1">
    <citation type="submission" date="2016-03" db="EMBL/GenBank/DDBJ databases">
        <title>Choanephora cucurbitarum.</title>
        <authorList>
            <person name="Min B."/>
            <person name="Park H."/>
            <person name="Park J.-H."/>
            <person name="Shin H.-D."/>
            <person name="Choi I.-G."/>
        </authorList>
    </citation>
    <scope>NUCLEOTIDE SEQUENCE [LARGE SCALE GENOMIC DNA]</scope>
    <source>
        <strain evidence="2 3">KUS-F28377</strain>
    </source>
</reference>
<dbReference type="EMBL" id="LUGH01000194">
    <property type="protein sequence ID" value="OBZ87841.1"/>
    <property type="molecule type" value="Genomic_DNA"/>
</dbReference>
<dbReference type="AlphaFoldDB" id="A0A1C7NFG0"/>
<evidence type="ECO:0000313" key="2">
    <source>
        <dbReference type="EMBL" id="OBZ87841.1"/>
    </source>
</evidence>
<dbReference type="PANTHER" id="PTHR12472:SF0">
    <property type="entry name" value="RAB3 GTPASE-ACTIVATING PROTEIN NON-CATALYTIC SUBUNIT"/>
    <property type="match status" value="1"/>
</dbReference>
<dbReference type="Gene3D" id="3.40.630.30">
    <property type="match status" value="2"/>
</dbReference>
<dbReference type="InterPro" id="IPR036322">
    <property type="entry name" value="WD40_repeat_dom_sf"/>
</dbReference>
<dbReference type="SUPFAM" id="SSF55729">
    <property type="entry name" value="Acyl-CoA N-acyltransferases (Nat)"/>
    <property type="match status" value="2"/>
</dbReference>
<dbReference type="InterPro" id="IPR000182">
    <property type="entry name" value="GNAT_dom"/>
</dbReference>
<dbReference type="SUPFAM" id="SSF50978">
    <property type="entry name" value="WD40 repeat-like"/>
    <property type="match status" value="1"/>
</dbReference>
<dbReference type="Pfam" id="PF00583">
    <property type="entry name" value="Acetyltransf_1"/>
    <property type="match status" value="2"/>
</dbReference>
<dbReference type="CDD" id="cd04301">
    <property type="entry name" value="NAT_SF"/>
    <property type="match status" value="2"/>
</dbReference>
<comment type="caution">
    <text evidence="2">The sequence shown here is derived from an EMBL/GenBank/DDBJ whole genome shotgun (WGS) entry which is preliminary data.</text>
</comment>
<dbReference type="InterPro" id="IPR032839">
    <property type="entry name" value="RAB3GAP_N"/>
</dbReference>
<accession>A0A1C7NFG0</accession>
<dbReference type="SUPFAM" id="SSF50998">
    <property type="entry name" value="Quinoprotein alcohol dehydrogenase-like"/>
    <property type="match status" value="1"/>
</dbReference>
<gene>
    <name evidence="2" type="primary">RAB3GAP2</name>
    <name evidence="2" type="ORF">A0J61_04123</name>
</gene>
<dbReference type="InterPro" id="IPR011047">
    <property type="entry name" value="Quinoprotein_ADH-like_sf"/>
</dbReference>
<dbReference type="STRING" id="101091.A0A1C7NFG0"/>
<protein>
    <submittedName>
        <fullName evidence="2">Rab3 GTPase-activating protein non-catalytic subunit</fullName>
    </submittedName>
</protein>
<proteinExistence type="predicted"/>
<keyword evidence="3" id="KW-1185">Reference proteome</keyword>
<feature type="domain" description="N-acetyltransferase" evidence="1">
    <location>
        <begin position="1009"/>
        <end position="1169"/>
    </location>
</feature>
<dbReference type="Proteomes" id="UP000093000">
    <property type="component" value="Unassembled WGS sequence"/>
</dbReference>
<sequence>MSSTRIKSILEPHYRIPQPILSILVGNLPQVSSAIEDVTDETPREDGWNNVFRDEVDELTPSRSPSPVDKHKNHKDILMAASADGRSLVLAYQTKFVMVQLNREGEYMALGQGSGCQSPNEEITCVLCLPLFVPSTRSIQHYVMCGYSTGWIRVFSETGVLLTEQQLEPTPVLKIKMRTPPPIFRAHQPAHQDEDITILFRGNRVVSVDGQSLWMALRVCDGQRESGIDASRMHTAFTYKKWELKQEEVKDIISLGPSPPGTETFLPPHATCRYMAVGARPMLTYYATSESTRPSAASMASYMVSRVASPVFSLAKSWWTGEEKRDTRPIPIEIATPIPAVLTMEDQRKIQSIVVSPATTSSQHHPLAVTSDALGRVILWDVNQGEMIRLWKGVRDAVCGWVEVVEHELYQRKPDPIPRVLLFLVIYTSRRGILKVFQMRHGQQVGAYHVGSDWHLVPCGQEPLGSSMVSVDRRYRSTGKDDGLASCLLIGPDGEVTEYETISYHPDEAASREQLARRIGYAATRPELFMVARDPDVVGFLCSTLTTAPLVTDESMSQHEEDGKTICLHSVCVSPDHRQKGIATKMMTAWIEQLKQINQTHDRKVYDRIAILSRPHLLGLYERVGFRTLGQSQVVHGPEPCEEITCVLCLPLFVPSTRSIQHYVMCGYSTGWIRVFSETGVLLTEQQLEPTPVLKIKMRTPPPIFRAHQPAHQDEDITILFRGNRVVSVDGQSLWMALRVCDGQRESGIDASRMHTAFTYKKWELKQEEVKDIISLGPSPPGTETFLPPHATCRYMAVGARPMLTYYATSESTRPSAASMASYMVSRVASPVFSLAKSWWTGEEKRDTRPIPIEIATPIPAVLTMEDQRKIQSIVVSPATTSSQHHPLAVTSDALGRVILWDVNQGEMIRLWKGVRDAVCGWVEVVEHELYQRKPDPIPRVLLFLVIYTSRRGILKVFQMRHGQQVGAYHVGSDWHLVPCGQEPLGSSMVSVDRRYRSTGKDDGLASCLLIGPDGEVTEYETISYHPDEAASREQLARRIGYAATRPELFMVARDPDVVGFLCSTLTTAPLVTDESMSQHEEDGKTICLHSVCVSPDHRQKGIATKMMTAWIEQLKQINQTHDRKVYDRIAILSRPHLLGLYERVGFRTLGQSQVVHGPEPWFDCILEL</sequence>
<dbReference type="GO" id="GO:0016747">
    <property type="term" value="F:acyltransferase activity, transferring groups other than amino-acyl groups"/>
    <property type="evidence" value="ECO:0007669"/>
    <property type="project" value="InterPro"/>
</dbReference>
<evidence type="ECO:0000313" key="3">
    <source>
        <dbReference type="Proteomes" id="UP000093000"/>
    </source>
</evidence>
<dbReference type="InterPro" id="IPR016181">
    <property type="entry name" value="Acyl_CoA_acyltransferase"/>
</dbReference>
<dbReference type="Pfam" id="PF14655">
    <property type="entry name" value="RAB3GAP2_N"/>
    <property type="match status" value="2"/>
</dbReference>
<feature type="domain" description="N-acetyltransferase" evidence="1">
    <location>
        <begin position="488"/>
        <end position="655"/>
    </location>
</feature>
<name>A0A1C7NFG0_9FUNG</name>
<dbReference type="InterPro" id="IPR026059">
    <property type="entry name" value="Rab3GAP2"/>
</dbReference>
<dbReference type="PROSITE" id="PS51186">
    <property type="entry name" value="GNAT"/>
    <property type="match status" value="2"/>
</dbReference>
<dbReference type="InParanoid" id="A0A1C7NFG0"/>
<dbReference type="PANTHER" id="PTHR12472">
    <property type="entry name" value="RAB3-GAP REGULATORY DOMAIN"/>
    <property type="match status" value="1"/>
</dbReference>
<organism evidence="2 3">
    <name type="scientific">Choanephora cucurbitarum</name>
    <dbReference type="NCBI Taxonomy" id="101091"/>
    <lineage>
        <taxon>Eukaryota</taxon>
        <taxon>Fungi</taxon>
        <taxon>Fungi incertae sedis</taxon>
        <taxon>Mucoromycota</taxon>
        <taxon>Mucoromycotina</taxon>
        <taxon>Mucoromycetes</taxon>
        <taxon>Mucorales</taxon>
        <taxon>Mucorineae</taxon>
        <taxon>Choanephoraceae</taxon>
        <taxon>Choanephoroideae</taxon>
        <taxon>Choanephora</taxon>
    </lineage>
</organism>